<evidence type="ECO:0000256" key="5">
    <source>
        <dbReference type="ARBA" id="ARBA00022695"/>
    </source>
</evidence>
<dbReference type="PANTHER" id="PTHR10133">
    <property type="entry name" value="DNA POLYMERASE I"/>
    <property type="match status" value="1"/>
</dbReference>
<dbReference type="PRINTS" id="PR00868">
    <property type="entry name" value="DNAPOLI"/>
</dbReference>
<dbReference type="CDD" id="cd06140">
    <property type="entry name" value="DNA_polA_I_Bacillus_like_exo"/>
    <property type="match status" value="1"/>
</dbReference>
<dbReference type="InterPro" id="IPR002421">
    <property type="entry name" value="5-3_exonuclease"/>
</dbReference>
<dbReference type="GO" id="GO:0008409">
    <property type="term" value="F:5'-3' exonuclease activity"/>
    <property type="evidence" value="ECO:0007669"/>
    <property type="project" value="UniProtKB-UniRule"/>
</dbReference>
<dbReference type="GO" id="GO:0003887">
    <property type="term" value="F:DNA-directed DNA polymerase activity"/>
    <property type="evidence" value="ECO:0007669"/>
    <property type="project" value="UniProtKB-UniRule"/>
</dbReference>
<dbReference type="FunFam" id="1.10.150.20:FF:000002">
    <property type="entry name" value="DNA polymerase I"/>
    <property type="match status" value="1"/>
</dbReference>
<dbReference type="InterPro" id="IPR029060">
    <property type="entry name" value="PIN-like_dom_sf"/>
</dbReference>
<dbReference type="FunFam" id="1.10.150.20:FF:000003">
    <property type="entry name" value="DNA polymerase I"/>
    <property type="match status" value="1"/>
</dbReference>
<dbReference type="Gene3D" id="3.30.420.10">
    <property type="entry name" value="Ribonuclease H-like superfamily/Ribonuclease H"/>
    <property type="match status" value="1"/>
</dbReference>
<dbReference type="SUPFAM" id="SSF53098">
    <property type="entry name" value="Ribonuclease H-like"/>
    <property type="match status" value="1"/>
</dbReference>
<dbReference type="Pfam" id="PF22619">
    <property type="entry name" value="DNA_polI_exo1"/>
    <property type="match status" value="1"/>
</dbReference>
<dbReference type="Proteomes" id="UP000005950">
    <property type="component" value="Unassembled WGS sequence"/>
</dbReference>
<dbReference type="eggNOG" id="COG0749">
    <property type="taxonomic scope" value="Bacteria"/>
</dbReference>
<protein>
    <recommendedName>
        <fullName evidence="3 12">DNA polymerase I</fullName>
        <ecNumber evidence="2 12">2.7.7.7</ecNumber>
    </recommendedName>
</protein>
<comment type="caution">
    <text evidence="16">The sequence shown here is derived from an EMBL/GenBank/DDBJ whole genome shotgun (WGS) entry which is preliminary data.</text>
</comment>
<dbReference type="GO" id="GO:0006261">
    <property type="term" value="P:DNA-templated DNA replication"/>
    <property type="evidence" value="ECO:0007669"/>
    <property type="project" value="UniProtKB-UniRule"/>
</dbReference>
<keyword evidence="13" id="KW-0540">Nuclease</keyword>
<dbReference type="NCBIfam" id="NF004397">
    <property type="entry name" value="PRK05755.1"/>
    <property type="match status" value="1"/>
</dbReference>
<dbReference type="Gene3D" id="1.20.1060.10">
    <property type="entry name" value="Taq DNA Polymerase, Chain T, domain 4"/>
    <property type="match status" value="1"/>
</dbReference>
<dbReference type="PANTHER" id="PTHR10133:SF27">
    <property type="entry name" value="DNA POLYMERASE NU"/>
    <property type="match status" value="1"/>
</dbReference>
<dbReference type="EC" id="2.7.7.7" evidence="2 12"/>
<reference evidence="16 17" key="1">
    <citation type="submission" date="2008-12" db="EMBL/GenBank/DDBJ databases">
        <authorList>
            <person name="Fulton L."/>
            <person name="Clifton S."/>
            <person name="Fulton B."/>
            <person name="Xu J."/>
            <person name="Minx P."/>
            <person name="Pepin K.H."/>
            <person name="Johnson M."/>
            <person name="Bhonagiri V."/>
            <person name="Nash W.E."/>
            <person name="Mardis E.R."/>
            <person name="Wilson R.K."/>
        </authorList>
    </citation>
    <scope>NUCLEOTIDE SEQUENCE [LARGE SCALE GENOMIC DNA]</scope>
    <source>
        <strain evidence="16 17">DSM 12042</strain>
    </source>
</reference>
<dbReference type="STRING" id="545696.HOLDEFILI_01836"/>
<evidence type="ECO:0000256" key="1">
    <source>
        <dbReference type="ARBA" id="ARBA00007705"/>
    </source>
</evidence>
<feature type="domain" description="5'-3' exonuclease" evidence="14">
    <location>
        <begin position="32"/>
        <end position="290"/>
    </location>
</feature>
<keyword evidence="10 13" id="KW-0234">DNA repair</keyword>
<dbReference type="InterPro" id="IPR036397">
    <property type="entry name" value="RNaseH_sf"/>
</dbReference>
<keyword evidence="6 13" id="KW-0235">DNA replication</keyword>
<evidence type="ECO:0000256" key="6">
    <source>
        <dbReference type="ARBA" id="ARBA00022705"/>
    </source>
</evidence>
<evidence type="ECO:0000313" key="16">
    <source>
        <dbReference type="EMBL" id="EEF68018.1"/>
    </source>
</evidence>
<dbReference type="EMBL" id="ACCF01000101">
    <property type="protein sequence ID" value="EEF68018.1"/>
    <property type="molecule type" value="Genomic_DNA"/>
</dbReference>
<dbReference type="InterPro" id="IPR001098">
    <property type="entry name" value="DNA-dir_DNA_pol_A_palm_dom"/>
</dbReference>
<comment type="similarity">
    <text evidence="1 13">Belongs to the DNA polymerase type-A family.</text>
</comment>
<dbReference type="CDD" id="cd09859">
    <property type="entry name" value="PIN_53EXO"/>
    <property type="match status" value="1"/>
</dbReference>
<dbReference type="PROSITE" id="PS00447">
    <property type="entry name" value="DNA_POLYMERASE_A"/>
    <property type="match status" value="1"/>
</dbReference>
<dbReference type="InterPro" id="IPR002298">
    <property type="entry name" value="DNA_polymerase_A"/>
</dbReference>
<reference evidence="16 17" key="2">
    <citation type="submission" date="2009-02" db="EMBL/GenBank/DDBJ databases">
        <title>Draft genome sequence of Holdemania filiformis DSM 12042.</title>
        <authorList>
            <person name="Sudarsanam P."/>
            <person name="Ley R."/>
            <person name="Guruge J."/>
            <person name="Turnbaugh P.J."/>
            <person name="Mahowald M."/>
            <person name="Liep D."/>
            <person name="Gordon J."/>
        </authorList>
    </citation>
    <scope>NUCLEOTIDE SEQUENCE [LARGE SCALE GENOMIC DNA]</scope>
    <source>
        <strain evidence="16 17">DSM 12042</strain>
    </source>
</reference>
<keyword evidence="5 13" id="KW-0548">Nucleotidyltransferase</keyword>
<comment type="function">
    <text evidence="13">In addition to polymerase activity, this DNA polymerase exhibits 5'-3' exonuclease activity.</text>
</comment>
<organism evidence="16 17">
    <name type="scientific">Holdemania filiformis DSM 12042</name>
    <dbReference type="NCBI Taxonomy" id="545696"/>
    <lineage>
        <taxon>Bacteria</taxon>
        <taxon>Bacillati</taxon>
        <taxon>Bacillota</taxon>
        <taxon>Erysipelotrichia</taxon>
        <taxon>Erysipelotrichales</taxon>
        <taxon>Erysipelotrichaceae</taxon>
        <taxon>Holdemania</taxon>
    </lineage>
</organism>
<dbReference type="FunFam" id="1.20.1060.10:FF:000001">
    <property type="entry name" value="DNA polymerase I"/>
    <property type="match status" value="1"/>
</dbReference>
<keyword evidence="13" id="KW-0269">Exonuclease</keyword>
<dbReference type="Gene3D" id="1.10.150.20">
    <property type="entry name" value="5' to 3' exonuclease, C-terminal subdomain"/>
    <property type="match status" value="2"/>
</dbReference>
<dbReference type="InterPro" id="IPR008918">
    <property type="entry name" value="HhH2"/>
</dbReference>
<dbReference type="Pfam" id="PF01367">
    <property type="entry name" value="5_3_exonuc"/>
    <property type="match status" value="1"/>
</dbReference>
<evidence type="ECO:0000259" key="14">
    <source>
        <dbReference type="SMART" id="SM00475"/>
    </source>
</evidence>
<keyword evidence="7 13" id="KW-0227">DNA damage</keyword>
<dbReference type="Gene3D" id="3.40.50.1010">
    <property type="entry name" value="5'-nuclease"/>
    <property type="match status" value="1"/>
</dbReference>
<evidence type="ECO:0000256" key="11">
    <source>
        <dbReference type="ARBA" id="ARBA00049244"/>
    </source>
</evidence>
<evidence type="ECO:0000259" key="15">
    <source>
        <dbReference type="SMART" id="SM00482"/>
    </source>
</evidence>
<dbReference type="SUPFAM" id="SSF88723">
    <property type="entry name" value="PIN domain-like"/>
    <property type="match status" value="1"/>
</dbReference>
<evidence type="ECO:0000256" key="2">
    <source>
        <dbReference type="ARBA" id="ARBA00012417"/>
    </source>
</evidence>
<dbReference type="InterPro" id="IPR020046">
    <property type="entry name" value="5-3_exonucl_a-hlix_arch_N"/>
</dbReference>
<evidence type="ECO:0000256" key="9">
    <source>
        <dbReference type="ARBA" id="ARBA00023125"/>
    </source>
</evidence>
<evidence type="ECO:0000256" key="3">
    <source>
        <dbReference type="ARBA" id="ARBA00020311"/>
    </source>
</evidence>
<name>B9Y7P1_9FIRM</name>
<dbReference type="CDD" id="cd09898">
    <property type="entry name" value="H3TH_53EXO"/>
    <property type="match status" value="1"/>
</dbReference>
<keyword evidence="13" id="KW-0378">Hydrolase</keyword>
<evidence type="ECO:0000313" key="17">
    <source>
        <dbReference type="Proteomes" id="UP000005950"/>
    </source>
</evidence>
<dbReference type="InterPro" id="IPR019760">
    <property type="entry name" value="DNA-dir_DNA_pol_A_CS"/>
</dbReference>
<proteinExistence type="inferred from homology"/>
<dbReference type="SUPFAM" id="SSF47807">
    <property type="entry name" value="5' to 3' exonuclease, C-terminal subdomain"/>
    <property type="match status" value="1"/>
</dbReference>
<evidence type="ECO:0000256" key="10">
    <source>
        <dbReference type="ARBA" id="ARBA00023204"/>
    </source>
</evidence>
<keyword evidence="8 13" id="KW-0239">DNA-directed DNA polymerase</keyword>
<dbReference type="InterPro" id="IPR054690">
    <property type="entry name" value="DNA_polI_exonuclease"/>
</dbReference>
<dbReference type="Gene3D" id="3.30.70.370">
    <property type="match status" value="1"/>
</dbReference>
<accession>B9Y7P1</accession>
<keyword evidence="9 13" id="KW-0238">DNA-binding</keyword>
<dbReference type="SMART" id="SM00279">
    <property type="entry name" value="HhH2"/>
    <property type="match status" value="1"/>
</dbReference>
<dbReference type="NCBIfam" id="TIGR00593">
    <property type="entry name" value="pola"/>
    <property type="match status" value="1"/>
</dbReference>
<comment type="catalytic activity">
    <reaction evidence="11 13">
        <text>DNA(n) + a 2'-deoxyribonucleoside 5'-triphosphate = DNA(n+1) + diphosphate</text>
        <dbReference type="Rhea" id="RHEA:22508"/>
        <dbReference type="Rhea" id="RHEA-COMP:17339"/>
        <dbReference type="Rhea" id="RHEA-COMP:17340"/>
        <dbReference type="ChEBI" id="CHEBI:33019"/>
        <dbReference type="ChEBI" id="CHEBI:61560"/>
        <dbReference type="ChEBI" id="CHEBI:173112"/>
        <dbReference type="EC" id="2.7.7.7"/>
    </reaction>
</comment>
<dbReference type="GO" id="GO:0003677">
    <property type="term" value="F:DNA binding"/>
    <property type="evidence" value="ECO:0007669"/>
    <property type="project" value="UniProtKB-UniRule"/>
</dbReference>
<dbReference type="InterPro" id="IPR020045">
    <property type="entry name" value="DNA_polI_H3TH"/>
</dbReference>
<dbReference type="SUPFAM" id="SSF56672">
    <property type="entry name" value="DNA/RNA polymerases"/>
    <property type="match status" value="1"/>
</dbReference>
<dbReference type="AlphaFoldDB" id="B9Y7P1"/>
<feature type="domain" description="DNA-directed DNA polymerase family A palm" evidence="15">
    <location>
        <begin position="658"/>
        <end position="864"/>
    </location>
</feature>
<comment type="subunit">
    <text evidence="13">Single-chain monomer with multiple functions.</text>
</comment>
<sequence length="900" mass="101205">MRQLALLLIFIRAYGKIRTESSLKTKGDPAMKKMLLVDGNSMLFRAFYATFMRPMSTSTGIPTNAIYGFAMMINKAVQIIQPDAMLVAFDKGKHTFRHELFAEYKGGRKETPDALVEQFPIVREYLEAAGIKQFEMTDIEADDIIGSMIKKYPDWDINVLSSDRDMLQLIDETTSVWLMKKGISDIEEMTVESLKEKMGITPDQIRDLKGLMGDASDNIPGIPKVGEKTALKLLEQFGTVENLIANTDQLKGKLKDNVEAFKDQALLSKRLATIKTDVEIPFETEEFTFHITPEPLRQFYVRYEMNSLASKLSTQISEQAEAEAPASQPTLTVAEVRRCPEALLQDNAILVLDQDQPSVYFADVHGLALAYQDQAVYIPIEDVRQDEALLAYLAGEKTKIVYDVKACLHLADGAGLTINGMKIDAMIAAFLCDSTLTSDQKIREKFGLTETVTMDEVYGKPGKMKLPEPQLQRQLCAQKIQLIDALWKDSEPKLKEMEIVSLFYDVEMPLAAVLYKMEKEGIRIDSQTLDDIARQTQARLDALTDAIYAAAGETFNINSPKQLGEVLFDKLGLPASGKKRSTSADVLEKLLGVHPIIADLLEFRKYQKLYSTYAEGLKKYIHPDGRIHTIYNQCATQTGRLSSTEPNLQNISVRDEESREVRKAFLPSEGNVLVASDYSQIELRMLAHMADEQGLLDAFRHAVDIHTKTASDVFQIPLDQVDAKHRRQAKAVNFGIVYGISDFGLSQQLDISRAQAKEFIERYLQSYPNISKYMDQVISFCQEHGYTATMLGRRREVPEIHDKNYMTREFGKRAAMNAPIQGSAADLIKLAMIRIDKAISEKGLQSKMILQVHDELIFDALPSELDALCAIIQEGMEHAMELKVPLVAETKIGDTWYEAK</sequence>
<dbReference type="HOGENOM" id="CLU_004675_0_0_9"/>
<dbReference type="InterPro" id="IPR036279">
    <property type="entry name" value="5-3_exonuclease_C_sf"/>
</dbReference>
<gene>
    <name evidence="13 16" type="primary">polA</name>
    <name evidence="16" type="ORF">HOLDEFILI_01836</name>
</gene>
<dbReference type="CDD" id="cd08637">
    <property type="entry name" value="DNA_pol_A_pol_I_C"/>
    <property type="match status" value="1"/>
</dbReference>
<keyword evidence="4 13" id="KW-0808">Transferase</keyword>
<dbReference type="GO" id="GO:0006302">
    <property type="term" value="P:double-strand break repair"/>
    <property type="evidence" value="ECO:0007669"/>
    <property type="project" value="TreeGrafter"/>
</dbReference>
<evidence type="ECO:0000256" key="4">
    <source>
        <dbReference type="ARBA" id="ARBA00022679"/>
    </source>
</evidence>
<evidence type="ECO:0000256" key="7">
    <source>
        <dbReference type="ARBA" id="ARBA00022763"/>
    </source>
</evidence>
<evidence type="ECO:0000256" key="12">
    <source>
        <dbReference type="NCBIfam" id="TIGR00593"/>
    </source>
</evidence>
<evidence type="ECO:0000256" key="8">
    <source>
        <dbReference type="ARBA" id="ARBA00022932"/>
    </source>
</evidence>
<dbReference type="SMART" id="SM00475">
    <property type="entry name" value="53EXOc"/>
    <property type="match status" value="1"/>
</dbReference>
<dbReference type="Pfam" id="PF02739">
    <property type="entry name" value="5_3_exonuc_N"/>
    <property type="match status" value="1"/>
</dbReference>
<dbReference type="InterPro" id="IPR043502">
    <property type="entry name" value="DNA/RNA_pol_sf"/>
</dbReference>
<dbReference type="InterPro" id="IPR012337">
    <property type="entry name" value="RNaseH-like_sf"/>
</dbReference>
<evidence type="ECO:0000256" key="13">
    <source>
        <dbReference type="RuleBase" id="RU004460"/>
    </source>
</evidence>
<dbReference type="InterPro" id="IPR018320">
    <property type="entry name" value="DNA_polymerase_1"/>
</dbReference>
<dbReference type="Pfam" id="PF00476">
    <property type="entry name" value="DNA_pol_A"/>
    <property type="match status" value="1"/>
</dbReference>
<dbReference type="SMART" id="SM00482">
    <property type="entry name" value="POLAc"/>
    <property type="match status" value="1"/>
</dbReference>